<evidence type="ECO:0008006" key="3">
    <source>
        <dbReference type="Google" id="ProtNLM"/>
    </source>
</evidence>
<evidence type="ECO:0000313" key="1">
    <source>
        <dbReference type="EMBL" id="RXK17094.1"/>
    </source>
</evidence>
<proteinExistence type="predicted"/>
<comment type="caution">
    <text evidence="1">The sequence shown here is derived from an EMBL/GenBank/DDBJ whole genome shotgun (WGS) entry which is preliminary data.</text>
</comment>
<dbReference type="InterPro" id="IPR027056">
    <property type="entry name" value="Gluconate_2DH_su3"/>
</dbReference>
<reference evidence="1 2" key="1">
    <citation type="submission" date="2017-09" db="EMBL/GenBank/DDBJ databases">
        <title>Genomics of the genus Arcobacter.</title>
        <authorList>
            <person name="Perez-Cataluna A."/>
            <person name="Figueras M.J."/>
            <person name="Salas-Masso N."/>
        </authorList>
    </citation>
    <scope>NUCLEOTIDE SEQUENCE [LARGE SCALE GENOMIC DNA]</scope>
    <source>
        <strain evidence="1 2">CECT 7386</strain>
    </source>
</reference>
<dbReference type="EMBL" id="NXID01000001">
    <property type="protein sequence ID" value="RXK17094.1"/>
    <property type="molecule type" value="Genomic_DNA"/>
</dbReference>
<organism evidence="1 2">
    <name type="scientific">Malaciobacter mytili LMG 24559</name>
    <dbReference type="NCBI Taxonomy" id="1032238"/>
    <lineage>
        <taxon>Bacteria</taxon>
        <taxon>Pseudomonadati</taxon>
        <taxon>Campylobacterota</taxon>
        <taxon>Epsilonproteobacteria</taxon>
        <taxon>Campylobacterales</taxon>
        <taxon>Arcobacteraceae</taxon>
        <taxon>Malaciobacter</taxon>
    </lineage>
</organism>
<keyword evidence="2" id="KW-1185">Reference proteome</keyword>
<evidence type="ECO:0000313" key="2">
    <source>
        <dbReference type="Proteomes" id="UP000290092"/>
    </source>
</evidence>
<protein>
    <recommendedName>
        <fullName evidence="3">Gluconate 2-dehydrogenase subunit 3 family protein</fullName>
    </recommendedName>
</protein>
<dbReference type="KEGG" id="amyt:AMYT_2663"/>
<dbReference type="Pfam" id="PF13618">
    <property type="entry name" value="Gluconate_2-dh3"/>
    <property type="match status" value="1"/>
</dbReference>
<sequence>MKRRDFLVTSALLATTTLLNAKEDNLPWIIIEEVFEVLFPKTNNMPSSKEFGALNYLYQNSKEKSFDKSDLEYLLQGALDFNSSFPLFLKASKKQKEEIIQEVSLNSYGESWLSLLIYYGIEAMLSDPIYGGNKNEIGYKALNFQAGNPKPKVKYGKINGL</sequence>
<gene>
    <name evidence="1" type="ORF">CP985_00350</name>
</gene>
<dbReference type="Proteomes" id="UP000290092">
    <property type="component" value="Unassembled WGS sequence"/>
</dbReference>
<accession>A0AAX2AJ85</accession>
<name>A0AAX2AJ85_9BACT</name>
<dbReference type="AlphaFoldDB" id="A0AAX2AJ85"/>
<dbReference type="RefSeq" id="WP_114843006.1">
    <property type="nucleotide sequence ID" value="NZ_CP031219.1"/>
</dbReference>